<dbReference type="InterPro" id="IPR027417">
    <property type="entry name" value="P-loop_NTPase"/>
</dbReference>
<dbReference type="InterPro" id="IPR003959">
    <property type="entry name" value="ATPase_AAA_core"/>
</dbReference>
<dbReference type="AlphaFoldDB" id="A0A6C0J9S8"/>
<dbReference type="PANTHER" id="PTHR43392">
    <property type="entry name" value="AAA-TYPE ATPASE FAMILY PROTEIN / ANKYRIN REPEAT FAMILY PROTEIN"/>
    <property type="match status" value="1"/>
</dbReference>
<name>A0A6C0J9S8_9ZZZZ</name>
<dbReference type="Gene3D" id="3.40.50.300">
    <property type="entry name" value="P-loop containing nucleotide triphosphate hydrolases"/>
    <property type="match status" value="1"/>
</dbReference>
<dbReference type="EMBL" id="MN740329">
    <property type="protein sequence ID" value="QHU00748.1"/>
    <property type="molecule type" value="Genomic_DNA"/>
</dbReference>
<dbReference type="InterPro" id="IPR003593">
    <property type="entry name" value="AAA+_ATPase"/>
</dbReference>
<dbReference type="Pfam" id="PF00004">
    <property type="entry name" value="AAA"/>
    <property type="match status" value="1"/>
</dbReference>
<dbReference type="SUPFAM" id="SSF52540">
    <property type="entry name" value="P-loop containing nucleoside triphosphate hydrolases"/>
    <property type="match status" value="1"/>
</dbReference>
<evidence type="ECO:0000259" key="5">
    <source>
        <dbReference type="SMART" id="SM00382"/>
    </source>
</evidence>
<feature type="region of interest" description="Disordered" evidence="4">
    <location>
        <begin position="371"/>
        <end position="391"/>
    </location>
</feature>
<organism evidence="6">
    <name type="scientific">viral metagenome</name>
    <dbReference type="NCBI Taxonomy" id="1070528"/>
    <lineage>
        <taxon>unclassified sequences</taxon>
        <taxon>metagenomes</taxon>
        <taxon>organismal metagenomes</taxon>
    </lineage>
</organism>
<dbReference type="InterPro" id="IPR000641">
    <property type="entry name" value="CbxX/CfxQ"/>
</dbReference>
<keyword evidence="2" id="KW-0547">Nucleotide-binding</keyword>
<accession>A0A6C0J9S8</accession>
<feature type="compositionally biased region" description="Pro residues" evidence="4">
    <location>
        <begin position="379"/>
        <end position="391"/>
    </location>
</feature>
<proteinExistence type="inferred from homology"/>
<dbReference type="GO" id="GO:0016887">
    <property type="term" value="F:ATP hydrolysis activity"/>
    <property type="evidence" value="ECO:0007669"/>
    <property type="project" value="InterPro"/>
</dbReference>
<evidence type="ECO:0000256" key="3">
    <source>
        <dbReference type="ARBA" id="ARBA00022840"/>
    </source>
</evidence>
<feature type="domain" description="AAA+ ATPase" evidence="5">
    <location>
        <begin position="145"/>
        <end position="286"/>
    </location>
</feature>
<dbReference type="GO" id="GO:0005524">
    <property type="term" value="F:ATP binding"/>
    <property type="evidence" value="ECO:0007669"/>
    <property type="project" value="UniProtKB-KW"/>
</dbReference>
<dbReference type="PRINTS" id="PR00819">
    <property type="entry name" value="CBXCFQXSUPER"/>
</dbReference>
<evidence type="ECO:0000256" key="4">
    <source>
        <dbReference type="SAM" id="MobiDB-lite"/>
    </source>
</evidence>
<evidence type="ECO:0000313" key="6">
    <source>
        <dbReference type="EMBL" id="QHU00748.1"/>
    </source>
</evidence>
<dbReference type="InterPro" id="IPR050773">
    <property type="entry name" value="CbxX/CfxQ_RuBisCO_ESX"/>
</dbReference>
<dbReference type="SMART" id="SM00382">
    <property type="entry name" value="AAA"/>
    <property type="match status" value="1"/>
</dbReference>
<dbReference type="CDD" id="cd00009">
    <property type="entry name" value="AAA"/>
    <property type="match status" value="1"/>
</dbReference>
<sequence length="391" mass="44046">MYSLKYKEIEYLHHYLSLLNNDVNNDLLILINVITSYSKVVTDIKKQITTYHNINCSTCSHCTQFITNEIKTKTGYIDVIPEDINYIPAITYLAGISTEQYIGLNKLSKCTNEIRDIYNMIAMDDIKSEFCKVLKYLSMAKSDGKMLHIGIYGPPGHGKTHIAQLLGKAFVKSGLLENDVFIKGTRNNMIGGYCGQTAMKTTSIFDEAQGGVLFLDEVYSFGNKEQDDVFTGECINTINQLLSERPDTLCIIAGYYKQTQESFFSYNPGLISRFPFSFHIKPYNAENLIQIFSKMANESGWKITNNGLVGDDLRPYVTSGQINNGGRDMEHILTKSIISHCQNNFLTNDSKQKVLSRIDIIDGLKNYILHKSGPKEKTPTPPPSPPHGMYT</sequence>
<comment type="similarity">
    <text evidence="1">Belongs to the CbxX/CfxQ family.</text>
</comment>
<keyword evidence="3" id="KW-0067">ATP-binding</keyword>
<reference evidence="6" key="1">
    <citation type="journal article" date="2020" name="Nature">
        <title>Giant virus diversity and host interactions through global metagenomics.</title>
        <authorList>
            <person name="Schulz F."/>
            <person name="Roux S."/>
            <person name="Paez-Espino D."/>
            <person name="Jungbluth S."/>
            <person name="Walsh D.A."/>
            <person name="Denef V.J."/>
            <person name="McMahon K.D."/>
            <person name="Konstantinidis K.T."/>
            <person name="Eloe-Fadrosh E.A."/>
            <person name="Kyrpides N.C."/>
            <person name="Woyke T."/>
        </authorList>
    </citation>
    <scope>NUCLEOTIDE SEQUENCE</scope>
    <source>
        <strain evidence="6">GVMAG-M-3300025860-20</strain>
    </source>
</reference>
<protein>
    <recommendedName>
        <fullName evidence="5">AAA+ ATPase domain-containing protein</fullName>
    </recommendedName>
</protein>
<evidence type="ECO:0000256" key="1">
    <source>
        <dbReference type="ARBA" id="ARBA00010378"/>
    </source>
</evidence>
<evidence type="ECO:0000256" key="2">
    <source>
        <dbReference type="ARBA" id="ARBA00022741"/>
    </source>
</evidence>
<dbReference type="PANTHER" id="PTHR43392:SF2">
    <property type="entry name" value="AAA-TYPE ATPASE FAMILY PROTEIN _ ANKYRIN REPEAT FAMILY PROTEIN"/>
    <property type="match status" value="1"/>
</dbReference>